<feature type="transmembrane region" description="Helical" evidence="1">
    <location>
        <begin position="220"/>
        <end position="238"/>
    </location>
</feature>
<protein>
    <submittedName>
        <fullName evidence="2">Uncharacterized protein</fullName>
    </submittedName>
</protein>
<feature type="transmembrane region" description="Helical" evidence="1">
    <location>
        <begin position="362"/>
        <end position="382"/>
    </location>
</feature>
<reference evidence="3" key="1">
    <citation type="submission" date="2015-10" db="EMBL/GenBank/DDBJ databases">
        <title>Complete Genome Sequence of Aeromonas schubertii strain WL1483.</title>
        <authorList>
            <person name="Liu L."/>
        </authorList>
    </citation>
    <scope>NUCLEOTIDE SEQUENCE [LARGE SCALE GENOMIC DNA]</scope>
    <source>
        <strain evidence="3">WL1483</strain>
    </source>
</reference>
<dbReference type="RefSeq" id="WP_060587959.1">
    <property type="nucleotide sequence ID" value="NZ_CP013067.1"/>
</dbReference>
<dbReference type="EMBL" id="CP013067">
    <property type="protein sequence ID" value="ALP40543.1"/>
    <property type="molecule type" value="Genomic_DNA"/>
</dbReference>
<feature type="transmembrane region" description="Helical" evidence="1">
    <location>
        <begin position="86"/>
        <end position="110"/>
    </location>
</feature>
<evidence type="ECO:0000313" key="2">
    <source>
        <dbReference type="EMBL" id="ALP40543.1"/>
    </source>
</evidence>
<sequence length="427" mass="45103">MLKRWSGYLVLAMWLLNVAALYLGADPWPAALAAWGAALLTWPHLVGAARRQALALYGAALLLGLFAWGQGAAIKAADWLLPNINMLTMFAAVSMLNLATTGLVGASHAWQGRKGLWGTMASLNLLGAVINLSVIFIIGDRLERNGTLDRRQAMVLSRIFCAAAFWSPFFVAMAVALTYAPGMALSAILPYGVLGTLAAMGITAWQVERLGVSGFNGFPLQARSLALPVTLALLVLLMKQLWPSLSILAVISLAAPLLALVFMPAQGRGESLRSQVHERFPAIGGQLVLFLGAGLLAAGINSALSVIQIGGHGLPLFQHFGALEATLTLLLMLLVAILGVHPIITISGLAPLIWPLQPDPNLLGMTFLMGWGISTGTSPLSGSNLALSARYQIGPGQLLRWNLGYGALLYLVAALLLTLYATLHAGI</sequence>
<gene>
    <name evidence="2" type="ORF">WL1483_1124</name>
</gene>
<proteinExistence type="predicted"/>
<feature type="transmembrane region" description="Helical" evidence="1">
    <location>
        <begin position="7"/>
        <end position="25"/>
    </location>
</feature>
<dbReference type="KEGG" id="asr:WL1483_1124"/>
<evidence type="ECO:0000256" key="1">
    <source>
        <dbReference type="SAM" id="Phobius"/>
    </source>
</evidence>
<feature type="transmembrane region" description="Helical" evidence="1">
    <location>
        <begin position="244"/>
        <end position="266"/>
    </location>
</feature>
<dbReference type="PATRIC" id="fig|652.5.peg.4221"/>
<feature type="transmembrane region" description="Helical" evidence="1">
    <location>
        <begin position="54"/>
        <end position="74"/>
    </location>
</feature>
<keyword evidence="1" id="KW-0812">Transmembrane</keyword>
<keyword evidence="1" id="KW-1133">Transmembrane helix</keyword>
<feature type="transmembrane region" description="Helical" evidence="1">
    <location>
        <begin position="159"/>
        <end position="182"/>
    </location>
</feature>
<reference evidence="2 3" key="2">
    <citation type="journal article" date="2016" name="Genome Announc.">
        <title>Complete Genome Sequence of the Highly Virulent Aeromonas schubertii Strain WL1483, Isolated from Diseased Snakehead Fish (Channa argus) in China.</title>
        <authorList>
            <person name="Liu L."/>
            <person name="Li N."/>
            <person name="Zhang D."/>
            <person name="Fu X."/>
            <person name="Shi C."/>
            <person name="Lin Q."/>
            <person name="Hao G."/>
        </authorList>
    </citation>
    <scope>NUCLEOTIDE SEQUENCE [LARGE SCALE GENOMIC DNA]</scope>
    <source>
        <strain evidence="2 3">WL1483</strain>
    </source>
</reference>
<dbReference type="AlphaFoldDB" id="A0A0S2SFS8"/>
<accession>A0A0S2SFS8</accession>
<organism evidence="2 3">
    <name type="scientific">Aeromonas schubertii</name>
    <dbReference type="NCBI Taxonomy" id="652"/>
    <lineage>
        <taxon>Bacteria</taxon>
        <taxon>Pseudomonadati</taxon>
        <taxon>Pseudomonadota</taxon>
        <taxon>Gammaproteobacteria</taxon>
        <taxon>Aeromonadales</taxon>
        <taxon>Aeromonadaceae</taxon>
        <taxon>Aeromonas</taxon>
    </lineage>
</organism>
<feature type="transmembrane region" description="Helical" evidence="1">
    <location>
        <begin position="188"/>
        <end position="208"/>
    </location>
</feature>
<feature type="transmembrane region" description="Helical" evidence="1">
    <location>
        <begin position="287"/>
        <end position="309"/>
    </location>
</feature>
<name>A0A0S2SFS8_9GAMM</name>
<dbReference type="Proteomes" id="UP000058114">
    <property type="component" value="Chromosome"/>
</dbReference>
<evidence type="ECO:0000313" key="3">
    <source>
        <dbReference type="Proteomes" id="UP000058114"/>
    </source>
</evidence>
<feature type="transmembrane region" description="Helical" evidence="1">
    <location>
        <begin position="402"/>
        <end position="423"/>
    </location>
</feature>
<keyword evidence="1" id="KW-0472">Membrane</keyword>
<feature type="transmembrane region" description="Helical" evidence="1">
    <location>
        <begin position="116"/>
        <end position="138"/>
    </location>
</feature>
<feature type="transmembrane region" description="Helical" evidence="1">
    <location>
        <begin position="329"/>
        <end position="350"/>
    </location>
</feature>